<reference evidence="2" key="2">
    <citation type="submission" date="2021-08" db="EMBL/GenBank/DDBJ databases">
        <authorList>
            <person name="Dalcin Martins P."/>
        </authorList>
    </citation>
    <scope>NUCLEOTIDE SEQUENCE</scope>
    <source>
        <strain evidence="2">MAG_39</strain>
    </source>
</reference>
<comment type="caution">
    <text evidence="2">The sequence shown here is derived from an EMBL/GenBank/DDBJ whole genome shotgun (WGS) entry which is preliminary data.</text>
</comment>
<dbReference type="GO" id="GO:0006355">
    <property type="term" value="P:regulation of DNA-templated transcription"/>
    <property type="evidence" value="ECO:0007669"/>
    <property type="project" value="InterPro"/>
</dbReference>
<evidence type="ECO:0000259" key="1">
    <source>
        <dbReference type="PROSITE" id="PS50112"/>
    </source>
</evidence>
<reference evidence="2" key="1">
    <citation type="journal article" date="2021" name="bioRxiv">
        <title>Unraveling nitrogen, sulfur and carbon metabolic pathways and microbial community transcriptional responses to substrate deprivation and toxicity stresses in a bioreactor mimicking anoxic brackish coastal sediment conditions.</title>
        <authorList>
            <person name="Martins P.D."/>
            <person name="Echeveste M.J."/>
            <person name="Arshad A."/>
            <person name="Kurth J."/>
            <person name="Ouboter H."/>
            <person name="Jetten M.S.M."/>
            <person name="Welte C.U."/>
        </authorList>
    </citation>
    <scope>NUCLEOTIDE SEQUENCE</scope>
    <source>
        <strain evidence="2">MAG_39</strain>
    </source>
</reference>
<dbReference type="Gene3D" id="3.30.450.20">
    <property type="entry name" value="PAS domain"/>
    <property type="match status" value="1"/>
</dbReference>
<dbReference type="EMBL" id="JAIOIV010000073">
    <property type="protein sequence ID" value="MBZ0156325.1"/>
    <property type="molecule type" value="Genomic_DNA"/>
</dbReference>
<dbReference type="SUPFAM" id="SSF55785">
    <property type="entry name" value="PYP-like sensor domain (PAS domain)"/>
    <property type="match status" value="1"/>
</dbReference>
<sequence length="93" mass="11165">MKRGCSNRRSKRREYTEKLLREEWEFSRNLIHFPAVPAFVIDSRHRVLIWNHAREELTGIRADDVAHWKAFYEKQRPCLADIIIENSVEELVS</sequence>
<dbReference type="InterPro" id="IPR013767">
    <property type="entry name" value="PAS_fold"/>
</dbReference>
<evidence type="ECO:0000313" key="2">
    <source>
        <dbReference type="EMBL" id="MBZ0156325.1"/>
    </source>
</evidence>
<protein>
    <submittedName>
        <fullName evidence="2">PAS domain-containing protein</fullName>
    </submittedName>
</protein>
<dbReference type="Pfam" id="PF00989">
    <property type="entry name" value="PAS"/>
    <property type="match status" value="1"/>
</dbReference>
<gene>
    <name evidence="2" type="ORF">K8I29_08980</name>
</gene>
<dbReference type="InterPro" id="IPR035965">
    <property type="entry name" value="PAS-like_dom_sf"/>
</dbReference>
<proteinExistence type="predicted"/>
<organism evidence="2 3">
    <name type="scientific">Candidatus Nitrobium versatile</name>
    <dbReference type="NCBI Taxonomy" id="2884831"/>
    <lineage>
        <taxon>Bacteria</taxon>
        <taxon>Pseudomonadati</taxon>
        <taxon>Nitrospirota</taxon>
        <taxon>Nitrospiria</taxon>
        <taxon>Nitrospirales</taxon>
        <taxon>Nitrospiraceae</taxon>
        <taxon>Candidatus Nitrobium</taxon>
    </lineage>
</organism>
<dbReference type="Proteomes" id="UP000705867">
    <property type="component" value="Unassembled WGS sequence"/>
</dbReference>
<evidence type="ECO:0000313" key="3">
    <source>
        <dbReference type="Proteomes" id="UP000705867"/>
    </source>
</evidence>
<dbReference type="PROSITE" id="PS50112">
    <property type="entry name" value="PAS"/>
    <property type="match status" value="1"/>
</dbReference>
<accession>A0A953JCZ3</accession>
<name>A0A953JCZ3_9BACT</name>
<dbReference type="AlphaFoldDB" id="A0A953JCZ3"/>
<feature type="domain" description="PAS" evidence="1">
    <location>
        <begin position="37"/>
        <end position="93"/>
    </location>
</feature>
<dbReference type="InterPro" id="IPR000014">
    <property type="entry name" value="PAS"/>
</dbReference>